<feature type="transmembrane region" description="Helical" evidence="2">
    <location>
        <begin position="64"/>
        <end position="82"/>
    </location>
</feature>
<evidence type="ECO:0008006" key="7">
    <source>
        <dbReference type="Google" id="ProtNLM"/>
    </source>
</evidence>
<keyword evidence="6" id="KW-1185">Reference proteome</keyword>
<protein>
    <recommendedName>
        <fullName evidence="7">DUF308 domain-containing protein</fullName>
    </recommendedName>
</protein>
<evidence type="ECO:0000256" key="1">
    <source>
        <dbReference type="SAM" id="MobiDB-lite"/>
    </source>
</evidence>
<dbReference type="InterPro" id="IPR057798">
    <property type="entry name" value="PH_YqeB"/>
</dbReference>
<organism evidence="5 6">
    <name type="scientific">Micromonospora musae</name>
    <dbReference type="NCBI Taxonomy" id="1894970"/>
    <lineage>
        <taxon>Bacteria</taxon>
        <taxon>Bacillati</taxon>
        <taxon>Actinomycetota</taxon>
        <taxon>Actinomycetes</taxon>
        <taxon>Micromonosporales</taxon>
        <taxon>Micromonosporaceae</taxon>
        <taxon>Micromonospora</taxon>
    </lineage>
</organism>
<evidence type="ECO:0000313" key="6">
    <source>
        <dbReference type="Proteomes" id="UP000271548"/>
    </source>
</evidence>
<dbReference type="Proteomes" id="UP000271548">
    <property type="component" value="Unassembled WGS sequence"/>
</dbReference>
<dbReference type="InterPro" id="IPR056411">
    <property type="entry name" value="CysS_C"/>
</dbReference>
<evidence type="ECO:0000259" key="3">
    <source>
        <dbReference type="Pfam" id="PF23493"/>
    </source>
</evidence>
<evidence type="ECO:0000313" key="5">
    <source>
        <dbReference type="EMBL" id="RKN20197.1"/>
    </source>
</evidence>
<comment type="caution">
    <text evidence="5">The sequence shown here is derived from an EMBL/GenBank/DDBJ whole genome shotgun (WGS) entry which is preliminary data.</text>
</comment>
<evidence type="ECO:0000259" key="4">
    <source>
        <dbReference type="Pfam" id="PF23494"/>
    </source>
</evidence>
<dbReference type="Pfam" id="PF23493">
    <property type="entry name" value="CysS_C"/>
    <property type="match status" value="1"/>
</dbReference>
<feature type="region of interest" description="Disordered" evidence="1">
    <location>
        <begin position="226"/>
        <end position="248"/>
    </location>
</feature>
<feature type="domain" description="Cysteinyl-tRNA ligase anticodon binding" evidence="3">
    <location>
        <begin position="176"/>
        <end position="225"/>
    </location>
</feature>
<feature type="transmembrane region" description="Helical" evidence="2">
    <location>
        <begin position="20"/>
        <end position="44"/>
    </location>
</feature>
<proteinExistence type="predicted"/>
<keyword evidence="2" id="KW-0812">Transmembrane</keyword>
<sequence>MTMSGDSRSRVGGGAGELVLMWVGFPALGAGAGWLLAAAAGWIADLPWVPWKGLFEAVSRLPQPQVGIGAAAIGAVAGLLLAGAGTAERLTVTVDRERTTLRRDGKHQEALRHQVRVVLVDGSDLVLLDGDDGELLRERSELNRDRLRTAFRAHGWPWAEEDPHRAAYRLWVPELPGLPAGADALLRARERAVEGNRRDDARELRRELGRLGVVVRDEEHRQYWRSTGRAVLPTAGQPAPTEPERDRR</sequence>
<accession>A0ABX9R9Y1</accession>
<dbReference type="Pfam" id="PF23494">
    <property type="entry name" value="bPH_10"/>
    <property type="match status" value="1"/>
</dbReference>
<reference evidence="5 6" key="1">
    <citation type="submission" date="2018-09" db="EMBL/GenBank/DDBJ databases">
        <title>Micromonospora sp. nov. MS1-9, isolated from a root of Musa sp.</title>
        <authorList>
            <person name="Kuncharoen N."/>
            <person name="Kudo T."/>
            <person name="Ohkuma M."/>
            <person name="Yuki M."/>
            <person name="Tanasupawat S."/>
        </authorList>
    </citation>
    <scope>NUCLEOTIDE SEQUENCE [LARGE SCALE GENOMIC DNA]</scope>
    <source>
        <strain evidence="5 6">NGC1-4</strain>
    </source>
</reference>
<keyword evidence="2" id="KW-0472">Membrane</keyword>
<keyword evidence="2" id="KW-1133">Transmembrane helix</keyword>
<dbReference type="EMBL" id="RAZS01000004">
    <property type="protein sequence ID" value="RKN20197.1"/>
    <property type="molecule type" value="Genomic_DNA"/>
</dbReference>
<name>A0ABX9R9Y1_9ACTN</name>
<gene>
    <name evidence="5" type="ORF">D7147_14460</name>
</gene>
<evidence type="ECO:0000256" key="2">
    <source>
        <dbReference type="SAM" id="Phobius"/>
    </source>
</evidence>
<feature type="domain" description="YqeB PH" evidence="4">
    <location>
        <begin position="11"/>
        <end position="159"/>
    </location>
</feature>